<dbReference type="Proteomes" id="UP000828390">
    <property type="component" value="Unassembled WGS sequence"/>
</dbReference>
<proteinExistence type="predicted"/>
<dbReference type="AlphaFoldDB" id="A0A9D4I2U3"/>
<gene>
    <name evidence="2" type="ORF">DPMN_182649</name>
</gene>
<feature type="compositionally biased region" description="Polar residues" evidence="1">
    <location>
        <begin position="13"/>
        <end position="23"/>
    </location>
</feature>
<accession>A0A9D4I2U3</accession>
<keyword evidence="3" id="KW-1185">Reference proteome</keyword>
<name>A0A9D4I2U3_DREPO</name>
<evidence type="ECO:0000313" key="2">
    <source>
        <dbReference type="EMBL" id="KAH3748211.1"/>
    </source>
</evidence>
<reference evidence="2" key="1">
    <citation type="journal article" date="2019" name="bioRxiv">
        <title>The Genome of the Zebra Mussel, Dreissena polymorpha: A Resource for Invasive Species Research.</title>
        <authorList>
            <person name="McCartney M.A."/>
            <person name="Auch B."/>
            <person name="Kono T."/>
            <person name="Mallez S."/>
            <person name="Zhang Y."/>
            <person name="Obille A."/>
            <person name="Becker A."/>
            <person name="Abrahante J.E."/>
            <person name="Garbe J."/>
            <person name="Badalamenti J.P."/>
            <person name="Herman A."/>
            <person name="Mangelson H."/>
            <person name="Liachko I."/>
            <person name="Sullivan S."/>
            <person name="Sone E.D."/>
            <person name="Koren S."/>
            <person name="Silverstein K.A.T."/>
            <person name="Beckman K.B."/>
            <person name="Gohl D.M."/>
        </authorList>
    </citation>
    <scope>NUCLEOTIDE SEQUENCE</scope>
    <source>
        <strain evidence="2">Duluth1</strain>
        <tissue evidence="2">Whole animal</tissue>
    </source>
</reference>
<comment type="caution">
    <text evidence="2">The sequence shown here is derived from an EMBL/GenBank/DDBJ whole genome shotgun (WGS) entry which is preliminary data.</text>
</comment>
<feature type="region of interest" description="Disordered" evidence="1">
    <location>
        <begin position="1"/>
        <end position="23"/>
    </location>
</feature>
<organism evidence="2 3">
    <name type="scientific">Dreissena polymorpha</name>
    <name type="common">Zebra mussel</name>
    <name type="synonym">Mytilus polymorpha</name>
    <dbReference type="NCBI Taxonomy" id="45954"/>
    <lineage>
        <taxon>Eukaryota</taxon>
        <taxon>Metazoa</taxon>
        <taxon>Spiralia</taxon>
        <taxon>Lophotrochozoa</taxon>
        <taxon>Mollusca</taxon>
        <taxon>Bivalvia</taxon>
        <taxon>Autobranchia</taxon>
        <taxon>Heteroconchia</taxon>
        <taxon>Euheterodonta</taxon>
        <taxon>Imparidentia</taxon>
        <taxon>Neoheterodontei</taxon>
        <taxon>Myida</taxon>
        <taxon>Dreissenoidea</taxon>
        <taxon>Dreissenidae</taxon>
        <taxon>Dreissena</taxon>
    </lineage>
</organism>
<dbReference type="EMBL" id="JAIWYP010000010">
    <property type="protein sequence ID" value="KAH3748211.1"/>
    <property type="molecule type" value="Genomic_DNA"/>
</dbReference>
<protein>
    <submittedName>
        <fullName evidence="2">Uncharacterized protein</fullName>
    </submittedName>
</protein>
<reference evidence="2" key="2">
    <citation type="submission" date="2020-11" db="EMBL/GenBank/DDBJ databases">
        <authorList>
            <person name="McCartney M.A."/>
            <person name="Auch B."/>
            <person name="Kono T."/>
            <person name="Mallez S."/>
            <person name="Becker A."/>
            <person name="Gohl D.M."/>
            <person name="Silverstein K.A.T."/>
            <person name="Koren S."/>
            <person name="Bechman K.B."/>
            <person name="Herman A."/>
            <person name="Abrahante J.E."/>
            <person name="Garbe J."/>
        </authorList>
    </citation>
    <scope>NUCLEOTIDE SEQUENCE</scope>
    <source>
        <strain evidence="2">Duluth1</strain>
        <tissue evidence="2">Whole animal</tissue>
    </source>
</reference>
<evidence type="ECO:0000313" key="3">
    <source>
        <dbReference type="Proteomes" id="UP000828390"/>
    </source>
</evidence>
<sequence>MITPAPNVPAIASTPTFTDTEIKPSQTIAANTTTPPTISETLTLPPVSVIATEVPPVKSTPKLANIGNTILWISV</sequence>
<evidence type="ECO:0000256" key="1">
    <source>
        <dbReference type="SAM" id="MobiDB-lite"/>
    </source>
</evidence>